<dbReference type="AlphaFoldDB" id="A0AAV1RQV9"/>
<dbReference type="SUPFAM" id="SSF48403">
    <property type="entry name" value="Ankyrin repeat"/>
    <property type="match status" value="1"/>
</dbReference>
<organism evidence="1 2">
    <name type="scientific">Dovyalis caffra</name>
    <dbReference type="NCBI Taxonomy" id="77055"/>
    <lineage>
        <taxon>Eukaryota</taxon>
        <taxon>Viridiplantae</taxon>
        <taxon>Streptophyta</taxon>
        <taxon>Embryophyta</taxon>
        <taxon>Tracheophyta</taxon>
        <taxon>Spermatophyta</taxon>
        <taxon>Magnoliopsida</taxon>
        <taxon>eudicotyledons</taxon>
        <taxon>Gunneridae</taxon>
        <taxon>Pentapetalae</taxon>
        <taxon>rosids</taxon>
        <taxon>fabids</taxon>
        <taxon>Malpighiales</taxon>
        <taxon>Salicaceae</taxon>
        <taxon>Flacourtieae</taxon>
        <taxon>Dovyalis</taxon>
    </lineage>
</organism>
<accession>A0AAV1RQV9</accession>
<reference evidence="1 2" key="1">
    <citation type="submission" date="2024-01" db="EMBL/GenBank/DDBJ databases">
        <authorList>
            <person name="Waweru B."/>
        </authorList>
    </citation>
    <scope>NUCLEOTIDE SEQUENCE [LARGE SCALE GENOMIC DNA]</scope>
</reference>
<dbReference type="Proteomes" id="UP001314170">
    <property type="component" value="Unassembled WGS sequence"/>
</dbReference>
<protein>
    <submittedName>
        <fullName evidence="1">Uncharacterized protein</fullName>
    </submittedName>
</protein>
<evidence type="ECO:0000313" key="2">
    <source>
        <dbReference type="Proteomes" id="UP001314170"/>
    </source>
</evidence>
<dbReference type="EMBL" id="CAWUPB010001157">
    <property type="protein sequence ID" value="CAK7339076.1"/>
    <property type="molecule type" value="Genomic_DNA"/>
</dbReference>
<proteinExistence type="predicted"/>
<dbReference type="Gene3D" id="1.25.40.20">
    <property type="entry name" value="Ankyrin repeat-containing domain"/>
    <property type="match status" value="1"/>
</dbReference>
<name>A0AAV1RQV9_9ROSI</name>
<dbReference type="InterPro" id="IPR036770">
    <property type="entry name" value="Ankyrin_rpt-contain_sf"/>
</dbReference>
<dbReference type="Pfam" id="PF12796">
    <property type="entry name" value="Ank_2"/>
    <property type="match status" value="1"/>
</dbReference>
<sequence length="184" mass="20236">MDSEAAGGIRSELVSSEYIRVPELVKYIYQGDSNSVGNLLQEHPDVINAKITSLGTTALHVATIAGQVEIGTKLMELMSPEALAIQNVYGRAALHYCSSTRMARYMVEKNENLVTIADKWRIIPVVSTSQWAKTDLTVYLLSKTPFQLLSGENIGNGSLLLQWAVMSKMFGKSCTPSLLALMFY</sequence>
<gene>
    <name evidence="1" type="ORF">DCAF_LOCUS14124</name>
</gene>
<evidence type="ECO:0000313" key="1">
    <source>
        <dbReference type="EMBL" id="CAK7339076.1"/>
    </source>
</evidence>
<comment type="caution">
    <text evidence="1">The sequence shown here is derived from an EMBL/GenBank/DDBJ whole genome shotgun (WGS) entry which is preliminary data.</text>
</comment>
<keyword evidence="2" id="KW-1185">Reference proteome</keyword>
<dbReference type="PANTHER" id="PTHR47303">
    <property type="match status" value="1"/>
</dbReference>
<dbReference type="PANTHER" id="PTHR47303:SF1">
    <property type="entry name" value="NF-KAPPA-B INHIBITOR BETA"/>
    <property type="match status" value="1"/>
</dbReference>
<dbReference type="InterPro" id="IPR002110">
    <property type="entry name" value="Ankyrin_rpt"/>
</dbReference>